<keyword evidence="6 7" id="KW-0804">Transcription</keyword>
<dbReference type="SUPFAM" id="SSF81891">
    <property type="entry name" value="Poly A polymerase C-terminal region-like"/>
    <property type="match status" value="1"/>
</dbReference>
<evidence type="ECO:0000256" key="2">
    <source>
        <dbReference type="ARBA" id="ARBA00022679"/>
    </source>
</evidence>
<feature type="domain" description="Poly A polymerase head" evidence="10">
    <location>
        <begin position="55"/>
        <end position="180"/>
    </location>
</feature>
<keyword evidence="13" id="KW-0548">Nucleotidyltransferase</keyword>
<evidence type="ECO:0000256" key="3">
    <source>
        <dbReference type="ARBA" id="ARBA00022741"/>
    </source>
</evidence>
<dbReference type="CDD" id="cd05398">
    <property type="entry name" value="NT_ClassII-CCAase"/>
    <property type="match status" value="1"/>
</dbReference>
<proteinExistence type="inferred from homology"/>
<evidence type="ECO:0000313" key="13">
    <source>
        <dbReference type="EMBL" id="WZJ22876.1"/>
    </source>
</evidence>
<evidence type="ECO:0000256" key="4">
    <source>
        <dbReference type="ARBA" id="ARBA00022840"/>
    </source>
</evidence>
<name>A0ABZ2XJS9_9RHOO</name>
<feature type="compositionally biased region" description="Basic residues" evidence="9">
    <location>
        <begin position="427"/>
        <end position="436"/>
    </location>
</feature>
<dbReference type="InterPro" id="IPR025866">
    <property type="entry name" value="PolyA_pol_arg_C_dom"/>
</dbReference>
<dbReference type="GO" id="GO:1990817">
    <property type="term" value="F:poly(A) RNA polymerase activity"/>
    <property type="evidence" value="ECO:0007669"/>
    <property type="project" value="UniProtKB-EC"/>
</dbReference>
<accession>A0ABZ2XJS9</accession>
<dbReference type="HAMAP" id="MF_00957">
    <property type="entry name" value="PolyA_pol"/>
    <property type="match status" value="1"/>
</dbReference>
<reference evidence="13 14" key="1">
    <citation type="submission" date="2024-04" db="EMBL/GenBank/DDBJ databases">
        <title>Dissimilatory iodate-reducing microorganisms contribute to the enrichment of iodine in groundwater.</title>
        <authorList>
            <person name="Jiang Z."/>
        </authorList>
    </citation>
    <scope>NUCLEOTIDE SEQUENCE [LARGE SCALE GENOMIC DNA]</scope>
    <source>
        <strain evidence="13 14">NCP973</strain>
    </source>
</reference>
<feature type="active site" evidence="7">
    <location>
        <position position="149"/>
    </location>
</feature>
<dbReference type="RefSeq" id="WP_028996056.1">
    <property type="nucleotide sequence ID" value="NZ_CP151406.1"/>
</dbReference>
<dbReference type="Gene3D" id="3.30.460.10">
    <property type="entry name" value="Beta Polymerase, domain 2"/>
    <property type="match status" value="1"/>
</dbReference>
<dbReference type="InterPro" id="IPR032828">
    <property type="entry name" value="PolyA_RNA-bd"/>
</dbReference>
<evidence type="ECO:0000259" key="10">
    <source>
        <dbReference type="Pfam" id="PF01743"/>
    </source>
</evidence>
<evidence type="ECO:0000256" key="9">
    <source>
        <dbReference type="SAM" id="MobiDB-lite"/>
    </source>
</evidence>
<feature type="active site" evidence="7">
    <location>
        <position position="73"/>
    </location>
</feature>
<feature type="region of interest" description="Disordered" evidence="9">
    <location>
        <begin position="415"/>
        <end position="446"/>
    </location>
</feature>
<sequence length="446" mass="50498">MIRKLISRVFRGNKNKGNRHEPAVIPVSSHGITRDRLSSGSRRTCETLQAEGFKAYVVGGAVRDLLIGADPKDFDVATNATPEEVRRCFRRSRIIGRRFQIVHVMMGQEVIEVTTFRGTLDETTKKDEHGRVLHDNVFGSQAEDAARRDFTANALYYDPTTETVIDYHHGVGDLKARTLRMIGEPRARYREDPVRMLRAVRLAAKLGLSIDPEAKKPIREMAELLENVPAARLFDEMLKLLTSGHSVKCITQLRDEGLHHGLLPLLDVILEQPLGEKFVMLALASTDERVRRGKGTSPGFLFATLLWHEVLAHWDKMKAKGEAKIPALFQAMDTVLDVQGEKLAITRRIAGDIKDIWALQPRFEQRAGKRPYALLEQPRFRAGYDFLLLRAQAGEIDMELVEWWTRFQNAEGDKRAEMLLPEAAGDKKKRRRRKKPANATPQASDA</sequence>
<dbReference type="Gene3D" id="1.10.3090.10">
    <property type="entry name" value="cca-adding enzyme, domain 2"/>
    <property type="match status" value="1"/>
</dbReference>
<protein>
    <recommendedName>
        <fullName evidence="7">Poly(A) polymerase I</fullName>
        <shortName evidence="7">PAP I</shortName>
        <ecNumber evidence="7">2.7.7.19</ecNumber>
    </recommendedName>
</protein>
<feature type="domain" description="Polymerase A arginine-rich C-terminal" evidence="11">
    <location>
        <begin position="321"/>
        <end position="434"/>
    </location>
</feature>
<dbReference type="PANTHER" id="PTHR43051">
    <property type="entry name" value="POLYNUCLEOTIDE ADENYLYLTRANSFERASE FAMILY PROTEIN"/>
    <property type="match status" value="1"/>
</dbReference>
<dbReference type="Pfam" id="PF12627">
    <property type="entry name" value="PolyA_pol_RNAbd"/>
    <property type="match status" value="1"/>
</dbReference>
<feature type="domain" description="tRNA nucleotidyltransferase/poly(A) polymerase RNA and SrmB- binding" evidence="12">
    <location>
        <begin position="207"/>
        <end position="268"/>
    </location>
</feature>
<keyword evidence="5 7" id="KW-0694">RNA-binding</keyword>
<dbReference type="InterPro" id="IPR010206">
    <property type="entry name" value="PolA_pol_I"/>
</dbReference>
<dbReference type="Pfam" id="PF12626">
    <property type="entry name" value="PolyA_pol_arg_C"/>
    <property type="match status" value="1"/>
</dbReference>
<comment type="catalytic activity">
    <reaction evidence="7">
        <text>RNA(n) + ATP = RNA(n)-3'-adenine ribonucleotide + diphosphate</text>
        <dbReference type="Rhea" id="RHEA:11332"/>
        <dbReference type="Rhea" id="RHEA-COMP:14527"/>
        <dbReference type="Rhea" id="RHEA-COMP:17347"/>
        <dbReference type="ChEBI" id="CHEBI:30616"/>
        <dbReference type="ChEBI" id="CHEBI:33019"/>
        <dbReference type="ChEBI" id="CHEBI:140395"/>
        <dbReference type="ChEBI" id="CHEBI:173115"/>
        <dbReference type="EC" id="2.7.7.19"/>
    </reaction>
</comment>
<keyword evidence="14" id="KW-1185">Reference proteome</keyword>
<feature type="active site" evidence="7">
    <location>
        <position position="75"/>
    </location>
</feature>
<dbReference type="PANTHER" id="PTHR43051:SF1">
    <property type="entry name" value="POLYNUCLEOTIDE ADENYLYLTRANSFERASE FAMILY PROTEIN"/>
    <property type="match status" value="1"/>
</dbReference>
<gene>
    <name evidence="7 13" type="primary">pcnB</name>
    <name evidence="13" type="ORF">AADV58_06960</name>
</gene>
<keyword evidence="1 7" id="KW-0507">mRNA processing</keyword>
<keyword evidence="4 7" id="KW-0067">ATP-binding</keyword>
<evidence type="ECO:0000256" key="5">
    <source>
        <dbReference type="ARBA" id="ARBA00022884"/>
    </source>
</evidence>
<keyword evidence="2 7" id="KW-0808">Transferase</keyword>
<evidence type="ECO:0000256" key="1">
    <source>
        <dbReference type="ARBA" id="ARBA00022664"/>
    </source>
</evidence>
<evidence type="ECO:0000259" key="11">
    <source>
        <dbReference type="Pfam" id="PF12626"/>
    </source>
</evidence>
<keyword evidence="3 7" id="KW-0547">Nucleotide-binding</keyword>
<evidence type="ECO:0000256" key="8">
    <source>
        <dbReference type="RuleBase" id="RU003953"/>
    </source>
</evidence>
<dbReference type="NCBIfam" id="TIGR01942">
    <property type="entry name" value="pcnB"/>
    <property type="match status" value="1"/>
</dbReference>
<dbReference type="Proteomes" id="UP001479520">
    <property type="component" value="Chromosome"/>
</dbReference>
<evidence type="ECO:0000256" key="7">
    <source>
        <dbReference type="HAMAP-Rule" id="MF_00957"/>
    </source>
</evidence>
<comment type="similarity">
    <text evidence="7 8">Belongs to the tRNA nucleotidyltransferase/poly(A) polymerase family.</text>
</comment>
<dbReference type="SUPFAM" id="SSF81301">
    <property type="entry name" value="Nucleotidyltransferase"/>
    <property type="match status" value="1"/>
</dbReference>
<dbReference type="InterPro" id="IPR002646">
    <property type="entry name" value="PolA_pol_head_dom"/>
</dbReference>
<comment type="function">
    <text evidence="7">Adds poly(A) tail to the 3' end of many RNAs, which usually targets these RNAs for decay. Plays a significant role in the global control of gene expression, through influencing the rate of transcript degradation, and in the general RNA quality control.</text>
</comment>
<dbReference type="InterPro" id="IPR043519">
    <property type="entry name" value="NT_sf"/>
</dbReference>
<dbReference type="InterPro" id="IPR052191">
    <property type="entry name" value="tRNA_ntf/polyA_polymerase_I"/>
</dbReference>
<dbReference type="EC" id="2.7.7.19" evidence="7"/>
<evidence type="ECO:0000313" key="14">
    <source>
        <dbReference type="Proteomes" id="UP001479520"/>
    </source>
</evidence>
<organism evidence="13 14">
    <name type="scientific">Azonexus hydrophilus</name>
    <dbReference type="NCBI Taxonomy" id="418702"/>
    <lineage>
        <taxon>Bacteria</taxon>
        <taxon>Pseudomonadati</taxon>
        <taxon>Pseudomonadota</taxon>
        <taxon>Betaproteobacteria</taxon>
        <taxon>Rhodocyclales</taxon>
        <taxon>Azonexaceae</taxon>
        <taxon>Azonexus</taxon>
    </lineage>
</organism>
<evidence type="ECO:0000259" key="12">
    <source>
        <dbReference type="Pfam" id="PF12627"/>
    </source>
</evidence>
<evidence type="ECO:0000256" key="6">
    <source>
        <dbReference type="ARBA" id="ARBA00023163"/>
    </source>
</evidence>
<dbReference type="EMBL" id="CP151406">
    <property type="protein sequence ID" value="WZJ22876.1"/>
    <property type="molecule type" value="Genomic_DNA"/>
</dbReference>
<dbReference type="Pfam" id="PF01743">
    <property type="entry name" value="PolyA_pol"/>
    <property type="match status" value="1"/>
</dbReference>